<reference evidence="2 3" key="1">
    <citation type="submission" date="2021-06" db="EMBL/GenBank/DDBJ databases">
        <title>Whole genome sequences of Flavobacterium sp. KK2020170 and assembly.</title>
        <authorList>
            <person name="Kitahara K."/>
            <person name="Miyoshi S."/>
            <person name="Uesaka K."/>
        </authorList>
    </citation>
    <scope>NUCLEOTIDE SEQUENCE [LARGE SCALE GENOMIC DNA]</scope>
    <source>
        <strain evidence="2 3">KK2020170</strain>
    </source>
</reference>
<gene>
    <name evidence="2" type="ORF">KK2020170_04650</name>
</gene>
<protein>
    <submittedName>
        <fullName evidence="2">Uncharacterized protein</fullName>
    </submittedName>
</protein>
<keyword evidence="1" id="KW-1133">Transmembrane helix</keyword>
<dbReference type="RefSeq" id="WP_221259208.1">
    <property type="nucleotide sequence ID" value="NZ_AP024749.1"/>
</dbReference>
<feature type="transmembrane region" description="Helical" evidence="1">
    <location>
        <begin position="33"/>
        <end position="53"/>
    </location>
</feature>
<accession>A0ABN6HVV9</accession>
<dbReference type="Proteomes" id="UP000825258">
    <property type="component" value="Chromosome"/>
</dbReference>
<keyword evidence="1" id="KW-0812">Transmembrane</keyword>
<sequence length="55" mass="5997">MSKKSIILLLIIVISTFLGIALINLGFEKMKSYLIIIGVVIFSIGIVGAVKLYND</sequence>
<feature type="transmembrane region" description="Helical" evidence="1">
    <location>
        <begin position="7"/>
        <end position="27"/>
    </location>
</feature>
<evidence type="ECO:0000313" key="3">
    <source>
        <dbReference type="Proteomes" id="UP000825258"/>
    </source>
</evidence>
<dbReference type="EMBL" id="AP024749">
    <property type="protein sequence ID" value="BCY27597.1"/>
    <property type="molecule type" value="Genomic_DNA"/>
</dbReference>
<evidence type="ECO:0000256" key="1">
    <source>
        <dbReference type="SAM" id="Phobius"/>
    </source>
</evidence>
<name>A0ABN6HVV9_9FLAO</name>
<keyword evidence="3" id="KW-1185">Reference proteome</keyword>
<proteinExistence type="predicted"/>
<keyword evidence="1" id="KW-0472">Membrane</keyword>
<evidence type="ECO:0000313" key="2">
    <source>
        <dbReference type="EMBL" id="BCY27597.1"/>
    </source>
</evidence>
<organism evidence="2 3">
    <name type="scientific">Flavobacterium okayamense</name>
    <dbReference type="NCBI Taxonomy" id="2830782"/>
    <lineage>
        <taxon>Bacteria</taxon>
        <taxon>Pseudomonadati</taxon>
        <taxon>Bacteroidota</taxon>
        <taxon>Flavobacteriia</taxon>
        <taxon>Flavobacteriales</taxon>
        <taxon>Flavobacteriaceae</taxon>
        <taxon>Flavobacterium</taxon>
    </lineage>
</organism>